<organism evidence="2 3">
    <name type="scientific">Paenibacillus sonchi</name>
    <dbReference type="NCBI Taxonomy" id="373687"/>
    <lineage>
        <taxon>Bacteria</taxon>
        <taxon>Bacillati</taxon>
        <taxon>Bacillota</taxon>
        <taxon>Bacilli</taxon>
        <taxon>Bacillales</taxon>
        <taxon>Paenibacillaceae</taxon>
        <taxon>Paenibacillus</taxon>
        <taxon>Paenibacillus sonchi group</taxon>
    </lineage>
</organism>
<dbReference type="EMBL" id="CP068595">
    <property type="protein sequence ID" value="QQZ61666.1"/>
    <property type="molecule type" value="Genomic_DNA"/>
</dbReference>
<proteinExistence type="predicted"/>
<dbReference type="Proteomes" id="UP000595841">
    <property type="component" value="Chromosome"/>
</dbReference>
<evidence type="ECO:0000256" key="1">
    <source>
        <dbReference type="SAM" id="MobiDB-lite"/>
    </source>
</evidence>
<keyword evidence="3" id="KW-1185">Reference proteome</keyword>
<dbReference type="KEGG" id="pson:JI735_02600"/>
<sequence>MRTTPGASTSPGFFNNGISAVVSEQTRRRCFNNGTFAVVSGQTRYGRFNNGTFAVVDIHCSPRQSSRLEFQSSVTWRTTPHESHGNSKWKKGN</sequence>
<dbReference type="AlphaFoldDB" id="A0A974PD83"/>
<evidence type="ECO:0000313" key="2">
    <source>
        <dbReference type="EMBL" id="QQZ61666.1"/>
    </source>
</evidence>
<feature type="compositionally biased region" description="Polar residues" evidence="1">
    <location>
        <begin position="69"/>
        <end position="78"/>
    </location>
</feature>
<reference evidence="2 3" key="1">
    <citation type="submission" date="2021-01" db="EMBL/GenBank/DDBJ databases">
        <title>Whole genome sequence of Paenibacillus sonchi LMG 24727 for comparative genomics.</title>
        <authorList>
            <person name="Lee G."/>
            <person name="Kim M.-J."/>
            <person name="Lim K."/>
            <person name="Shin J.-H."/>
        </authorList>
    </citation>
    <scope>NUCLEOTIDE SEQUENCE [LARGE SCALE GENOMIC DNA]</scope>
    <source>
        <strain evidence="2 3">LMG 24727</strain>
    </source>
</reference>
<feature type="region of interest" description="Disordered" evidence="1">
    <location>
        <begin position="69"/>
        <end position="93"/>
    </location>
</feature>
<accession>A0A974PD83</accession>
<name>A0A974PD83_9BACL</name>
<protein>
    <submittedName>
        <fullName evidence="2">Uncharacterized protein</fullName>
    </submittedName>
</protein>
<gene>
    <name evidence="2" type="ORF">JI735_02600</name>
</gene>
<evidence type="ECO:0000313" key="3">
    <source>
        <dbReference type="Proteomes" id="UP000595841"/>
    </source>
</evidence>